<dbReference type="PANTHER" id="PTHR35788">
    <property type="entry name" value="EXPORTED PROTEIN-RELATED"/>
    <property type="match status" value="1"/>
</dbReference>
<dbReference type="Pfam" id="PF04294">
    <property type="entry name" value="VanW"/>
    <property type="match status" value="1"/>
</dbReference>
<dbReference type="AlphaFoldDB" id="C3JD43"/>
<comment type="caution">
    <text evidence="1">The sequence shown here is derived from an EMBL/GenBank/DDBJ whole genome shotgun (WGS) entry which is preliminary data.</text>
</comment>
<gene>
    <name evidence="1" type="ORF">POREN0001_0731</name>
</gene>
<dbReference type="Proteomes" id="UP000004295">
    <property type="component" value="Unassembled WGS sequence"/>
</dbReference>
<sequence>MIPQEVESPIKRGKLRHYLGREFYILKRKLRWLFGSEHYARVRHGVETSHLLFEHQSTLLRRLKDVDMELQYNKITNLRLAVAKLDGVVIRPGETFSIWRLVGRPSARKGYLEGMVLHNGKVQRGVGGGLCQLGNLLYWITLHSPLTVQERWRHSFDVFPDVQRTIPFACGATLSYNYIDLVIRNNTEHTFSLHLWLDEEFLHGTLSCDAPIPWEYEVFETDPSIRQQWWGGYTRHNKIWRKVRHKATKEETTELIAENHAIMMYNPYLEQGK</sequence>
<name>C3JD43_POREA</name>
<dbReference type="eggNOG" id="COG2720">
    <property type="taxonomic scope" value="Bacteria"/>
</dbReference>
<dbReference type="RefSeq" id="WP_004335216.1">
    <property type="nucleotide sequence ID" value="NZ_ACNN01000036.1"/>
</dbReference>
<evidence type="ECO:0000313" key="2">
    <source>
        <dbReference type="Proteomes" id="UP000004295"/>
    </source>
</evidence>
<accession>C3JD43</accession>
<keyword evidence="2" id="KW-1185">Reference proteome</keyword>
<evidence type="ECO:0000313" key="1">
    <source>
        <dbReference type="EMBL" id="EEN81902.1"/>
    </source>
</evidence>
<dbReference type="EMBL" id="ACNN01000036">
    <property type="protein sequence ID" value="EEN81902.1"/>
    <property type="molecule type" value="Genomic_DNA"/>
</dbReference>
<dbReference type="InterPro" id="IPR052913">
    <property type="entry name" value="Glycopeptide_resist_protein"/>
</dbReference>
<reference evidence="1 2" key="1">
    <citation type="submission" date="2009-04" db="EMBL/GenBank/DDBJ databases">
        <authorList>
            <person name="Sebastian Y."/>
            <person name="Madupu R."/>
            <person name="Durkin A.S."/>
            <person name="Torralba M."/>
            <person name="Methe B."/>
            <person name="Sutton G.G."/>
            <person name="Strausberg R.L."/>
            <person name="Nelson K.E."/>
        </authorList>
    </citation>
    <scope>NUCLEOTIDE SEQUENCE [LARGE SCALE GENOMIC DNA]</scope>
    <source>
        <strain evidence="2">ATCC 35406 / BCRC 14492 / JCM 8526 / NCTC 13058 / HG 370</strain>
    </source>
</reference>
<dbReference type="InterPro" id="IPR007391">
    <property type="entry name" value="Vancomycin_resist_VanW"/>
</dbReference>
<dbReference type="PANTHER" id="PTHR35788:SF1">
    <property type="entry name" value="EXPORTED PROTEIN"/>
    <property type="match status" value="1"/>
</dbReference>
<protein>
    <submittedName>
        <fullName evidence="1">VanW-like protein</fullName>
    </submittedName>
</protein>
<dbReference type="GeneID" id="93365450"/>
<organism evidence="1 2">
    <name type="scientific">Porphyromonas endodontalis (strain ATCC 35406 / DSM 24491 / JCM 8526 / CCUG 16442 / BCRC 14492 / NCTC 13058 / HG 370)</name>
    <name type="common">Bacteroides endodontalis</name>
    <dbReference type="NCBI Taxonomy" id="553175"/>
    <lineage>
        <taxon>Bacteria</taxon>
        <taxon>Pseudomonadati</taxon>
        <taxon>Bacteroidota</taxon>
        <taxon>Bacteroidia</taxon>
        <taxon>Bacteroidales</taxon>
        <taxon>Porphyromonadaceae</taxon>
        <taxon>Porphyromonas</taxon>
    </lineage>
</organism>
<proteinExistence type="predicted"/>